<dbReference type="AlphaFoldDB" id="A0ABD5IS42"/>
<evidence type="ECO:0000313" key="1">
    <source>
        <dbReference type="EMBL" id="MED5051110.1"/>
    </source>
</evidence>
<reference evidence="1 2" key="1">
    <citation type="submission" date="2023-03" db="EMBL/GenBank/DDBJ databases">
        <title>Bacillus Genome Sequencing.</title>
        <authorList>
            <person name="Dunlap C."/>
        </authorList>
    </citation>
    <scope>NUCLEOTIDE SEQUENCE [LARGE SCALE GENOMIC DNA]</scope>
    <source>
        <strain evidence="1 2">NRS-38</strain>
    </source>
</reference>
<evidence type="ECO:0000313" key="2">
    <source>
        <dbReference type="Proteomes" id="UP001339962"/>
    </source>
</evidence>
<proteinExistence type="predicted"/>
<accession>A0ABD5IS42</accession>
<dbReference type="Proteomes" id="UP001339962">
    <property type="component" value="Unassembled WGS sequence"/>
</dbReference>
<comment type="caution">
    <text evidence="1">The sequence shown here is derived from an EMBL/GenBank/DDBJ whole genome shotgun (WGS) entry which is preliminary data.</text>
</comment>
<gene>
    <name evidence="1" type="ORF">P9850_04375</name>
</gene>
<dbReference type="EMBL" id="JARTLI010000004">
    <property type="protein sequence ID" value="MED5051110.1"/>
    <property type="molecule type" value="Genomic_DNA"/>
</dbReference>
<sequence>MGGGLQAHTHCRGERTESLMTFLILREVPMIKKAWLFIMAFVIFIVACSHPKDAENQLSDKIPVTIKIVDQDGQYSKFLVHVVSEGYQNKNIAHIPQVQLMIVNSKSLKLHLYSGVTYTFEVSPTHYRTIDEYLKNKKEGVKDSKKERLPTGKTIFTPHAKNAALTIDLK</sequence>
<protein>
    <submittedName>
        <fullName evidence="1">Uncharacterized protein</fullName>
    </submittedName>
</protein>
<name>A0ABD5IS42_9BACL</name>
<organism evidence="1 2">
    <name type="scientific">Anoxybacteroides rupiense</name>
    <dbReference type="NCBI Taxonomy" id="311460"/>
    <lineage>
        <taxon>Bacteria</taxon>
        <taxon>Bacillati</taxon>
        <taxon>Bacillota</taxon>
        <taxon>Bacilli</taxon>
        <taxon>Bacillales</taxon>
        <taxon>Anoxybacillaceae</taxon>
        <taxon>Anoxybacteroides</taxon>
    </lineage>
</organism>
<dbReference type="RefSeq" id="WP_328217302.1">
    <property type="nucleotide sequence ID" value="NZ_JARTLI010000004.1"/>
</dbReference>